<accession>A0ABV7WDH4</accession>
<proteinExistence type="predicted"/>
<feature type="transmembrane region" description="Helical" evidence="1">
    <location>
        <begin position="30"/>
        <end position="50"/>
    </location>
</feature>
<comment type="caution">
    <text evidence="2">The sequence shown here is derived from an EMBL/GenBank/DDBJ whole genome shotgun (WGS) entry which is preliminary data.</text>
</comment>
<keyword evidence="3" id="KW-1185">Reference proteome</keyword>
<keyword evidence="1" id="KW-0472">Membrane</keyword>
<evidence type="ECO:0000313" key="2">
    <source>
        <dbReference type="EMBL" id="MFC3687854.1"/>
    </source>
</evidence>
<dbReference type="Proteomes" id="UP001595685">
    <property type="component" value="Unassembled WGS sequence"/>
</dbReference>
<dbReference type="EMBL" id="JBHRWW010000003">
    <property type="protein sequence ID" value="MFC3687854.1"/>
    <property type="molecule type" value="Genomic_DNA"/>
</dbReference>
<gene>
    <name evidence="2" type="ORF">ACFOLH_05805</name>
</gene>
<protein>
    <submittedName>
        <fullName evidence="2">Uncharacterized protein</fullName>
    </submittedName>
</protein>
<evidence type="ECO:0000256" key="1">
    <source>
        <dbReference type="SAM" id="Phobius"/>
    </source>
</evidence>
<name>A0ABV7WDH4_9MICO</name>
<keyword evidence="1" id="KW-0812">Transmembrane</keyword>
<reference evidence="3" key="1">
    <citation type="journal article" date="2019" name="Int. J. Syst. Evol. Microbiol.">
        <title>The Global Catalogue of Microorganisms (GCM) 10K type strain sequencing project: providing services to taxonomists for standard genome sequencing and annotation.</title>
        <authorList>
            <consortium name="The Broad Institute Genomics Platform"/>
            <consortium name="The Broad Institute Genome Sequencing Center for Infectious Disease"/>
            <person name="Wu L."/>
            <person name="Ma J."/>
        </authorList>
    </citation>
    <scope>NUCLEOTIDE SEQUENCE [LARGE SCALE GENOMIC DNA]</scope>
    <source>
        <strain evidence="3">NCAIM B.02333</strain>
    </source>
</reference>
<evidence type="ECO:0000313" key="3">
    <source>
        <dbReference type="Proteomes" id="UP001595685"/>
    </source>
</evidence>
<keyword evidence="1" id="KW-1133">Transmembrane helix</keyword>
<organism evidence="2 3">
    <name type="scientific">Aquipuribacter hungaricus</name>
    <dbReference type="NCBI Taxonomy" id="545624"/>
    <lineage>
        <taxon>Bacteria</taxon>
        <taxon>Bacillati</taxon>
        <taxon>Actinomycetota</taxon>
        <taxon>Actinomycetes</taxon>
        <taxon>Micrococcales</taxon>
        <taxon>Intrasporangiaceae</taxon>
        <taxon>Aquipuribacter</taxon>
    </lineage>
</organism>
<dbReference type="RefSeq" id="WP_340295970.1">
    <property type="nucleotide sequence ID" value="NZ_JBBEOI010000365.1"/>
</dbReference>
<sequence>MSSSIVAGILAAAGSDVPEMTEIELPVPPVFYGLLAMALFLVLLAITYSFKNISARR</sequence>